<evidence type="ECO:0000256" key="1">
    <source>
        <dbReference type="SAM" id="MobiDB-lite"/>
    </source>
</evidence>
<dbReference type="EMBL" id="JANJPK010000043">
    <property type="protein sequence ID" value="MCR1233595.1"/>
    <property type="molecule type" value="Genomic_DNA"/>
</dbReference>
<feature type="region of interest" description="Disordered" evidence="1">
    <location>
        <begin position="68"/>
        <end position="105"/>
    </location>
</feature>
<evidence type="ECO:0000259" key="2">
    <source>
        <dbReference type="Pfam" id="PF14410"/>
    </source>
</evidence>
<evidence type="ECO:0000313" key="3">
    <source>
        <dbReference type="EMBL" id="MCR1233595.1"/>
    </source>
</evidence>
<dbReference type="InterPro" id="IPR026835">
    <property type="entry name" value="YqcG_C"/>
</dbReference>
<gene>
    <name evidence="3" type="ORF">NQD44_10855</name>
</gene>
<reference evidence="3" key="1">
    <citation type="submission" date="2022-07" db="EMBL/GenBank/DDBJ databases">
        <authorList>
            <person name="Peng Z."/>
        </authorList>
    </citation>
    <scope>NUCLEOTIDE SEQUENCE</scope>
    <source>
        <strain evidence="3">2022WUSS069</strain>
    </source>
</reference>
<dbReference type="Pfam" id="PF14410">
    <property type="entry name" value="GH-E"/>
    <property type="match status" value="1"/>
</dbReference>
<feature type="compositionally biased region" description="Polar residues" evidence="1">
    <location>
        <begin position="149"/>
        <end position="160"/>
    </location>
</feature>
<name>A0AAW5LN40_STRSU</name>
<feature type="region of interest" description="Disordered" evidence="1">
    <location>
        <begin position="143"/>
        <end position="176"/>
    </location>
</feature>
<dbReference type="Proteomes" id="UP001206089">
    <property type="component" value="Unassembled WGS sequence"/>
</dbReference>
<dbReference type="AlphaFoldDB" id="A0AAW5LN40"/>
<organism evidence="3 4">
    <name type="scientific">Streptococcus suis</name>
    <dbReference type="NCBI Taxonomy" id="1307"/>
    <lineage>
        <taxon>Bacteria</taxon>
        <taxon>Bacillati</taxon>
        <taxon>Bacillota</taxon>
        <taxon>Bacilli</taxon>
        <taxon>Lactobacillales</taxon>
        <taxon>Streptococcaceae</taxon>
        <taxon>Streptococcus</taxon>
    </lineage>
</organism>
<feature type="domain" description="Toxin YqcG C-terminal" evidence="2">
    <location>
        <begin position="197"/>
        <end position="272"/>
    </location>
</feature>
<dbReference type="RefSeq" id="WP_257384724.1">
    <property type="nucleotide sequence ID" value="NZ_JANJPK010000043.1"/>
</dbReference>
<evidence type="ECO:0000313" key="4">
    <source>
        <dbReference type="Proteomes" id="UP001206089"/>
    </source>
</evidence>
<comment type="caution">
    <text evidence="3">The sequence shown here is derived from an EMBL/GenBank/DDBJ whole genome shotgun (WGS) entry which is preliminary data.</text>
</comment>
<feature type="region of interest" description="Disordered" evidence="1">
    <location>
        <begin position="253"/>
        <end position="272"/>
    </location>
</feature>
<accession>A0AAW5LN40</accession>
<proteinExistence type="predicted"/>
<sequence>GQFIGAGANVAANVTQNIANQTVRHVAKAGVEAGVETAIDTGISLATGNPISLKNVATDYGLNLITNGSGSVSSKKSAKADVPKNKPKSGDVAVTKSRQSSTPVQQLALPAPKQQLALPAPKQQLALPAPKQQLALPAPEPILALPAPKSTSQTPHTTPLVNGPYIKNGKPNGRPAPTGRAKMEFEQAVYDSQVDPDGILRDPNTQEVIDWKPGQPRKGVVDFGHVKGKSYKTIFEDYKNGLITLDDLKAFQSDPNNFRLETPGANRSHNYE</sequence>
<protein>
    <submittedName>
        <fullName evidence="3">GH-E family nuclease</fullName>
    </submittedName>
</protein>
<feature type="non-terminal residue" evidence="3">
    <location>
        <position position="1"/>
    </location>
</feature>